<evidence type="ECO:0000259" key="2">
    <source>
        <dbReference type="Pfam" id="PF01557"/>
    </source>
</evidence>
<keyword evidence="1" id="KW-0479">Metal-binding</keyword>
<dbReference type="Pfam" id="PF01557">
    <property type="entry name" value="FAA_hydrolase"/>
    <property type="match status" value="1"/>
</dbReference>
<dbReference type="GO" id="GO:0046872">
    <property type="term" value="F:metal ion binding"/>
    <property type="evidence" value="ECO:0007669"/>
    <property type="project" value="UniProtKB-KW"/>
</dbReference>
<sequence length="215" mass="23908">MTSEIKRPSKIICVGRNYADHAKELGNAIPEQAVLFIKPPSSLIDLDAGISWNPAWGNCHYECELSLRIDRPLRHAESKEQALAAVGAVTLGLDLTLRELQDQLKTKGQPWERAKAFDGSCMLAEWVDVSEIADWQHVQYTFDVNNERRQTGDSANMIFDIASLLVEISHIFTLEPGDVVMTGTPAGVAALHRGDQLKMSLTGKTQDFVWSSFVR</sequence>
<dbReference type="EMBL" id="JAVIDL010000007">
    <property type="protein sequence ID" value="MDQ8935102.1"/>
    <property type="molecule type" value="Genomic_DNA"/>
</dbReference>
<comment type="caution">
    <text evidence="3">The sequence shown here is derived from an EMBL/GenBank/DDBJ whole genome shotgun (WGS) entry which is preliminary data.</text>
</comment>
<dbReference type="SUPFAM" id="SSF56529">
    <property type="entry name" value="FAH"/>
    <property type="match status" value="1"/>
</dbReference>
<evidence type="ECO:0000313" key="3">
    <source>
        <dbReference type="EMBL" id="MDQ8935102.1"/>
    </source>
</evidence>
<dbReference type="InterPro" id="IPR036663">
    <property type="entry name" value="Fumarylacetoacetase_C_sf"/>
</dbReference>
<proteinExistence type="predicted"/>
<organism evidence="3 4">
    <name type="scientific">Acinetobacter rudis</name>
    <dbReference type="NCBI Taxonomy" id="632955"/>
    <lineage>
        <taxon>Bacteria</taxon>
        <taxon>Pseudomonadati</taxon>
        <taxon>Pseudomonadota</taxon>
        <taxon>Gammaproteobacteria</taxon>
        <taxon>Moraxellales</taxon>
        <taxon>Moraxellaceae</taxon>
        <taxon>Acinetobacter</taxon>
    </lineage>
</organism>
<reference evidence="3" key="1">
    <citation type="submission" date="2023-08" db="EMBL/GenBank/DDBJ databases">
        <title>Emergence of clinically-relevant ST2 carbapenem-resistant Acinetobacter baumannii strains in hospital sewages in Zhejiang, East of China.</title>
        <authorList>
            <person name="Kaichao C."/>
            <person name="Zhang R."/>
        </authorList>
    </citation>
    <scope>NUCLEOTIDE SEQUENCE</scope>
    <source>
        <strain evidence="3">M-RB-37</strain>
    </source>
</reference>
<evidence type="ECO:0000313" key="4">
    <source>
        <dbReference type="Proteomes" id="UP001243844"/>
    </source>
</evidence>
<feature type="domain" description="Fumarylacetoacetase-like C-terminal" evidence="2">
    <location>
        <begin position="10"/>
        <end position="203"/>
    </location>
</feature>
<dbReference type="RefSeq" id="WP_308975144.1">
    <property type="nucleotide sequence ID" value="NZ_JAVIDL010000007.1"/>
</dbReference>
<dbReference type="Gene3D" id="3.90.850.10">
    <property type="entry name" value="Fumarylacetoacetase-like, C-terminal domain"/>
    <property type="match status" value="1"/>
</dbReference>
<dbReference type="Proteomes" id="UP001243844">
    <property type="component" value="Unassembled WGS sequence"/>
</dbReference>
<keyword evidence="3" id="KW-0378">Hydrolase</keyword>
<dbReference type="GO" id="GO:0018773">
    <property type="term" value="F:acetylpyruvate hydrolase activity"/>
    <property type="evidence" value="ECO:0007669"/>
    <property type="project" value="TreeGrafter"/>
</dbReference>
<gene>
    <name evidence="3" type="ORF">RFH47_05085</name>
</gene>
<accession>A0AAW8J7L3</accession>
<dbReference type="InterPro" id="IPR011234">
    <property type="entry name" value="Fumarylacetoacetase-like_C"/>
</dbReference>
<protein>
    <submittedName>
        <fullName evidence="3">Fumarylacetoacetate hydrolase family protein</fullName>
    </submittedName>
</protein>
<dbReference type="PANTHER" id="PTHR11820:SF7">
    <property type="entry name" value="ACYLPYRUVASE FAHD1, MITOCHONDRIAL"/>
    <property type="match status" value="1"/>
</dbReference>
<name>A0AAW8J7L3_9GAMM</name>
<dbReference type="PANTHER" id="PTHR11820">
    <property type="entry name" value="ACYLPYRUVASE"/>
    <property type="match status" value="1"/>
</dbReference>
<dbReference type="AlphaFoldDB" id="A0AAW8J7L3"/>
<evidence type="ECO:0000256" key="1">
    <source>
        <dbReference type="ARBA" id="ARBA00022723"/>
    </source>
</evidence>